<dbReference type="Pfam" id="PF13977">
    <property type="entry name" value="TetR_C_6"/>
    <property type="match status" value="1"/>
</dbReference>
<evidence type="ECO:0000259" key="6">
    <source>
        <dbReference type="PROSITE" id="PS50977"/>
    </source>
</evidence>
<proteinExistence type="predicted"/>
<dbReference type="PROSITE" id="PS01081">
    <property type="entry name" value="HTH_TETR_1"/>
    <property type="match status" value="1"/>
</dbReference>
<keyword evidence="4" id="KW-0804">Transcription</keyword>
<evidence type="ECO:0000256" key="1">
    <source>
        <dbReference type="ARBA" id="ARBA00022491"/>
    </source>
</evidence>
<dbReference type="InterPro" id="IPR023772">
    <property type="entry name" value="DNA-bd_HTH_TetR-type_CS"/>
</dbReference>
<dbReference type="GO" id="GO:0003700">
    <property type="term" value="F:DNA-binding transcription factor activity"/>
    <property type="evidence" value="ECO:0007669"/>
    <property type="project" value="TreeGrafter"/>
</dbReference>
<evidence type="ECO:0000256" key="2">
    <source>
        <dbReference type="ARBA" id="ARBA00023015"/>
    </source>
</evidence>
<dbReference type="InterPro" id="IPR009057">
    <property type="entry name" value="Homeodomain-like_sf"/>
</dbReference>
<dbReference type="AlphaFoldDB" id="A0A9X2VIP5"/>
<accession>A0A9X2VIP5</accession>
<dbReference type="GO" id="GO:0000976">
    <property type="term" value="F:transcription cis-regulatory region binding"/>
    <property type="evidence" value="ECO:0007669"/>
    <property type="project" value="TreeGrafter"/>
</dbReference>
<dbReference type="PANTHER" id="PTHR30055:SF234">
    <property type="entry name" value="HTH-TYPE TRANSCRIPTIONAL REGULATOR BETI"/>
    <property type="match status" value="1"/>
</dbReference>
<keyword evidence="1" id="KW-0678">Repressor</keyword>
<protein>
    <submittedName>
        <fullName evidence="7">TetR/AcrR family transcriptional regulator</fullName>
    </submittedName>
</protein>
<keyword evidence="2" id="KW-0805">Transcription regulation</keyword>
<dbReference type="InterPro" id="IPR050109">
    <property type="entry name" value="HTH-type_TetR-like_transc_reg"/>
</dbReference>
<evidence type="ECO:0000256" key="4">
    <source>
        <dbReference type="ARBA" id="ARBA00023163"/>
    </source>
</evidence>
<dbReference type="PRINTS" id="PR00455">
    <property type="entry name" value="HTHTETR"/>
</dbReference>
<sequence>MPKVSQDHLDARRQQIVDAARSRFSSHGFARTSIPDLVEASGLSVGAIYRYFKSKDQIIVAICEQATQTFPAELTAESTHDFLQHVRTMAREEDHARLVAQIYAEAAVSPSLAALVRDQLDELRTAVAALLPDREPADAERVAEAFVAICNGYTQQLAVRGDLDHAPFAEALMAVVESGRAPDHAPSPPSVRR</sequence>
<reference evidence="7" key="1">
    <citation type="submission" date="2022-08" db="EMBL/GenBank/DDBJ databases">
        <authorList>
            <person name="Tistechok S."/>
            <person name="Samborskyy M."/>
            <person name="Roman I."/>
        </authorList>
    </citation>
    <scope>NUCLEOTIDE SEQUENCE</scope>
    <source>
        <strain evidence="7">DSM 103496</strain>
    </source>
</reference>
<dbReference type="SUPFAM" id="SSF46689">
    <property type="entry name" value="Homeodomain-like"/>
    <property type="match status" value="1"/>
</dbReference>
<dbReference type="InterPro" id="IPR036271">
    <property type="entry name" value="Tet_transcr_reg_TetR-rel_C_sf"/>
</dbReference>
<dbReference type="Proteomes" id="UP001141259">
    <property type="component" value="Unassembled WGS sequence"/>
</dbReference>
<dbReference type="InterPro" id="IPR039538">
    <property type="entry name" value="BetI_C"/>
</dbReference>
<keyword evidence="3 5" id="KW-0238">DNA-binding</keyword>
<dbReference type="RefSeq" id="WP_259622312.1">
    <property type="nucleotide sequence ID" value="NZ_JANYMP010000003.1"/>
</dbReference>
<name>A0A9X2VIP5_9PSEU</name>
<evidence type="ECO:0000256" key="5">
    <source>
        <dbReference type="PROSITE-ProRule" id="PRU00335"/>
    </source>
</evidence>
<dbReference type="PANTHER" id="PTHR30055">
    <property type="entry name" value="HTH-TYPE TRANSCRIPTIONAL REGULATOR RUTR"/>
    <property type="match status" value="1"/>
</dbReference>
<gene>
    <name evidence="7" type="ORF">NZH93_08015</name>
</gene>
<feature type="DNA-binding region" description="H-T-H motif" evidence="5">
    <location>
        <begin position="33"/>
        <end position="52"/>
    </location>
</feature>
<evidence type="ECO:0000313" key="8">
    <source>
        <dbReference type="Proteomes" id="UP001141259"/>
    </source>
</evidence>
<comment type="caution">
    <text evidence="7">The sequence shown here is derived from an EMBL/GenBank/DDBJ whole genome shotgun (WGS) entry which is preliminary data.</text>
</comment>
<dbReference type="EMBL" id="JANYMP010000003">
    <property type="protein sequence ID" value="MCS7476797.1"/>
    <property type="molecule type" value="Genomic_DNA"/>
</dbReference>
<feature type="domain" description="HTH tetR-type" evidence="6">
    <location>
        <begin position="10"/>
        <end position="70"/>
    </location>
</feature>
<dbReference type="PROSITE" id="PS50977">
    <property type="entry name" value="HTH_TETR_2"/>
    <property type="match status" value="1"/>
</dbReference>
<dbReference type="Gene3D" id="1.10.357.10">
    <property type="entry name" value="Tetracycline Repressor, domain 2"/>
    <property type="match status" value="1"/>
</dbReference>
<dbReference type="SUPFAM" id="SSF48498">
    <property type="entry name" value="Tetracyclin repressor-like, C-terminal domain"/>
    <property type="match status" value="1"/>
</dbReference>
<dbReference type="InterPro" id="IPR001647">
    <property type="entry name" value="HTH_TetR"/>
</dbReference>
<organism evidence="7 8">
    <name type="scientific">Umezawaea endophytica</name>
    <dbReference type="NCBI Taxonomy" id="1654476"/>
    <lineage>
        <taxon>Bacteria</taxon>
        <taxon>Bacillati</taxon>
        <taxon>Actinomycetota</taxon>
        <taxon>Actinomycetes</taxon>
        <taxon>Pseudonocardiales</taxon>
        <taxon>Pseudonocardiaceae</taxon>
        <taxon>Umezawaea</taxon>
    </lineage>
</organism>
<evidence type="ECO:0000313" key="7">
    <source>
        <dbReference type="EMBL" id="MCS7476797.1"/>
    </source>
</evidence>
<dbReference type="Pfam" id="PF00440">
    <property type="entry name" value="TetR_N"/>
    <property type="match status" value="1"/>
</dbReference>
<keyword evidence="8" id="KW-1185">Reference proteome</keyword>
<evidence type="ECO:0000256" key="3">
    <source>
        <dbReference type="ARBA" id="ARBA00023125"/>
    </source>
</evidence>